<dbReference type="OrthoDB" id="610337at2759"/>
<evidence type="ECO:0000313" key="3">
    <source>
        <dbReference type="Proteomes" id="UP000325577"/>
    </source>
</evidence>
<dbReference type="EMBL" id="CM018046">
    <property type="protein sequence ID" value="KAA8526574.1"/>
    <property type="molecule type" value="Genomic_DNA"/>
</dbReference>
<feature type="domain" description="F-box" evidence="1">
    <location>
        <begin position="13"/>
        <end position="58"/>
    </location>
</feature>
<proteinExistence type="predicted"/>
<evidence type="ECO:0000313" key="2">
    <source>
        <dbReference type="EMBL" id="KAA8526574.1"/>
    </source>
</evidence>
<protein>
    <recommendedName>
        <fullName evidence="1">F-box domain-containing protein</fullName>
    </recommendedName>
</protein>
<dbReference type="Gene3D" id="1.20.1280.50">
    <property type="match status" value="1"/>
</dbReference>
<dbReference type="InterPro" id="IPR006527">
    <property type="entry name" value="F-box-assoc_dom_typ1"/>
</dbReference>
<sequence>MERVRATARHSRFGSICDLPGYIIIDILARLPLKAILNCRYVCKSWRNTISDTYFAKVYLSKHGLPAMLMLRPGAQNNFYLVEPVGAYSFYGGHNDDACAPNIVVLKFNPSFDTSYLEKDLFVLAGSGFGFSPKTNQFKVLRFSLPRRLSSFKLETEINTLGTNLWRKVDNPPDYLQWLSRGCFLNGGLHWIVHDSNNRFKSLCVFDFGDEQFRPVPSPSHFVANHEGTVDQMNMALLGGCLAIYQYSSDYQLDIWLMKDYGGKESWTKEFVIETPTKSFLYQPLALLDNGEIFLLLNLNSLVSYSKVCQIFSSVEIDGCRRDLKAKPFTPSFVSIRDVLKG</sequence>
<dbReference type="InterPro" id="IPR001810">
    <property type="entry name" value="F-box_dom"/>
</dbReference>
<keyword evidence="3" id="KW-1185">Reference proteome</keyword>
<dbReference type="PROSITE" id="PS50181">
    <property type="entry name" value="FBOX"/>
    <property type="match status" value="1"/>
</dbReference>
<dbReference type="AlphaFoldDB" id="A0A5J5A8M9"/>
<dbReference type="SMART" id="SM00256">
    <property type="entry name" value="FBOX"/>
    <property type="match status" value="1"/>
</dbReference>
<gene>
    <name evidence="2" type="ORF">F0562_008223</name>
</gene>
<dbReference type="Pfam" id="PF07734">
    <property type="entry name" value="FBA_1"/>
    <property type="match status" value="1"/>
</dbReference>
<organism evidence="2 3">
    <name type="scientific">Nyssa sinensis</name>
    <dbReference type="NCBI Taxonomy" id="561372"/>
    <lineage>
        <taxon>Eukaryota</taxon>
        <taxon>Viridiplantae</taxon>
        <taxon>Streptophyta</taxon>
        <taxon>Embryophyta</taxon>
        <taxon>Tracheophyta</taxon>
        <taxon>Spermatophyta</taxon>
        <taxon>Magnoliopsida</taxon>
        <taxon>eudicotyledons</taxon>
        <taxon>Gunneridae</taxon>
        <taxon>Pentapetalae</taxon>
        <taxon>asterids</taxon>
        <taxon>Cornales</taxon>
        <taxon>Nyssaceae</taxon>
        <taxon>Nyssa</taxon>
    </lineage>
</organism>
<dbReference type="InterPro" id="IPR017451">
    <property type="entry name" value="F-box-assoc_interact_dom"/>
</dbReference>
<dbReference type="Pfam" id="PF00646">
    <property type="entry name" value="F-box"/>
    <property type="match status" value="1"/>
</dbReference>
<dbReference type="NCBIfam" id="TIGR01640">
    <property type="entry name" value="F_box_assoc_1"/>
    <property type="match status" value="1"/>
</dbReference>
<dbReference type="PANTHER" id="PTHR31111:SF136">
    <property type="entry name" value="F-BOX ASSOCIATED DOMAIN-CONTAINING PROTEIN"/>
    <property type="match status" value="1"/>
</dbReference>
<dbReference type="SUPFAM" id="SSF81383">
    <property type="entry name" value="F-box domain"/>
    <property type="match status" value="1"/>
</dbReference>
<dbReference type="SUPFAM" id="SSF117281">
    <property type="entry name" value="Kelch motif"/>
    <property type="match status" value="1"/>
</dbReference>
<evidence type="ECO:0000259" key="1">
    <source>
        <dbReference type="PROSITE" id="PS50181"/>
    </source>
</evidence>
<reference evidence="2 3" key="1">
    <citation type="submission" date="2019-09" db="EMBL/GenBank/DDBJ databases">
        <title>A chromosome-level genome assembly of the Chinese tupelo Nyssa sinensis.</title>
        <authorList>
            <person name="Yang X."/>
            <person name="Kang M."/>
            <person name="Yang Y."/>
            <person name="Xiong H."/>
            <person name="Wang M."/>
            <person name="Zhang Z."/>
            <person name="Wang Z."/>
            <person name="Wu H."/>
            <person name="Ma T."/>
            <person name="Liu J."/>
            <person name="Xi Z."/>
        </authorList>
    </citation>
    <scope>NUCLEOTIDE SEQUENCE [LARGE SCALE GENOMIC DNA]</scope>
    <source>
        <strain evidence="2">J267</strain>
        <tissue evidence="2">Leaf</tissue>
    </source>
</reference>
<name>A0A5J5A8M9_9ASTE</name>
<dbReference type="InterPro" id="IPR015915">
    <property type="entry name" value="Kelch-typ_b-propeller"/>
</dbReference>
<accession>A0A5J5A8M9</accession>
<dbReference type="PANTHER" id="PTHR31111">
    <property type="entry name" value="BNAA05G37150D PROTEIN-RELATED"/>
    <property type="match status" value="1"/>
</dbReference>
<dbReference type="Proteomes" id="UP000325577">
    <property type="component" value="Linkage Group LG3"/>
</dbReference>
<dbReference type="InterPro" id="IPR036047">
    <property type="entry name" value="F-box-like_dom_sf"/>
</dbReference>